<dbReference type="AlphaFoldDB" id="A0A3A3G4Y7"/>
<dbReference type="EC" id="2.6.1.9" evidence="11"/>
<keyword evidence="7 11" id="KW-0808">Transferase</keyword>
<dbReference type="GO" id="GO:0000105">
    <property type="term" value="P:L-histidine biosynthetic process"/>
    <property type="evidence" value="ECO:0007669"/>
    <property type="project" value="UniProtKB-UniRule"/>
</dbReference>
<dbReference type="InterPro" id="IPR015424">
    <property type="entry name" value="PyrdxlP-dep_Trfase"/>
</dbReference>
<dbReference type="Gene3D" id="3.90.1150.10">
    <property type="entry name" value="Aspartate Aminotransferase, domain 1"/>
    <property type="match status" value="1"/>
</dbReference>
<dbReference type="OrthoDB" id="9809616at2"/>
<dbReference type="Gene3D" id="3.40.640.10">
    <property type="entry name" value="Type I PLP-dependent aspartate aminotransferase-like (Major domain)"/>
    <property type="match status" value="1"/>
</dbReference>
<sequence>MSRFWSPVVQGLTPYVPGEQPKLQNLVKLNTNENPYGPSPAVLAAVHEAVGDSLRLYPDPNADVLKDALAAYHGVARNEIFVGNGSDEVLAFVFQALLQHEAPLLFADITYSFYPVYCGLYGIDFVKVPLTAAMEIRPEDYRQPCGGIIFPNPNAPTGIGMPAAVVEQFLVEHPDAVVVVDEAYIDFGGESVIPLVKRHPNLLVVQTLSKSRSLAGLRVGFAVGHPDLIEALDRVKNSFNSYPLDRLALAGAVAAYQDEEYFQQTRGAIIASRETLVAQLRDLGFEVLPSQANFVFVRHVREDALQLAQSLRERSVIVRHFKQPRIDQYLRITVGTEAECAALVAALREILGAAPAA</sequence>
<dbReference type="Proteomes" id="UP000266327">
    <property type="component" value="Unassembled WGS sequence"/>
</dbReference>
<reference evidence="14" key="1">
    <citation type="submission" date="2018-09" db="EMBL/GenBank/DDBJ databases">
        <authorList>
            <person name="Zhu H."/>
        </authorList>
    </citation>
    <scope>NUCLEOTIDE SEQUENCE [LARGE SCALE GENOMIC DNA]</scope>
    <source>
        <strain evidence="14">K1S02-23</strain>
    </source>
</reference>
<keyword evidence="5 11" id="KW-0032">Aminotransferase</keyword>
<keyword evidence="9 11" id="KW-0368">Histidine biosynthesis</keyword>
<dbReference type="EMBL" id="QYUQ01000002">
    <property type="protein sequence ID" value="RJG03538.1"/>
    <property type="molecule type" value="Genomic_DNA"/>
</dbReference>
<comment type="similarity">
    <text evidence="3 11">Belongs to the class-II pyridoxal-phosphate-dependent aminotransferase family. Histidinol-phosphate aminotransferase subfamily.</text>
</comment>
<dbReference type="NCBIfam" id="TIGR01141">
    <property type="entry name" value="hisC"/>
    <property type="match status" value="1"/>
</dbReference>
<gene>
    <name evidence="11" type="primary">hisC</name>
    <name evidence="13" type="ORF">D3878_19655</name>
</gene>
<dbReference type="InterPro" id="IPR015422">
    <property type="entry name" value="PyrdxlP-dep_Trfase_small"/>
</dbReference>
<dbReference type="PANTHER" id="PTHR42885:SF2">
    <property type="entry name" value="HISTIDINOL-PHOSPHATE AMINOTRANSFERASE"/>
    <property type="match status" value="1"/>
</dbReference>
<proteinExistence type="inferred from homology"/>
<evidence type="ECO:0000256" key="9">
    <source>
        <dbReference type="ARBA" id="ARBA00023102"/>
    </source>
</evidence>
<keyword evidence="6 11" id="KW-0028">Amino-acid biosynthesis</keyword>
<keyword evidence="8 11" id="KW-0663">Pyridoxal phosphate</keyword>
<evidence type="ECO:0000313" key="13">
    <source>
        <dbReference type="EMBL" id="RJG03538.1"/>
    </source>
</evidence>
<dbReference type="RefSeq" id="WP_119787030.1">
    <property type="nucleotide sequence ID" value="NZ_QYUQ01000002.1"/>
</dbReference>
<dbReference type="GO" id="GO:0004400">
    <property type="term" value="F:histidinol-phosphate transaminase activity"/>
    <property type="evidence" value="ECO:0007669"/>
    <property type="project" value="UniProtKB-UniRule"/>
</dbReference>
<comment type="pathway">
    <text evidence="2 11">Amino-acid biosynthesis; L-histidine biosynthesis; L-histidine from 5-phospho-alpha-D-ribose 1-diphosphate: step 7/9.</text>
</comment>
<dbReference type="GO" id="GO:0030170">
    <property type="term" value="F:pyridoxal phosphate binding"/>
    <property type="evidence" value="ECO:0007669"/>
    <property type="project" value="InterPro"/>
</dbReference>
<protein>
    <recommendedName>
        <fullName evidence="11">Histidinol-phosphate aminotransferase</fullName>
        <ecNumber evidence="11">2.6.1.9</ecNumber>
    </recommendedName>
    <alternativeName>
        <fullName evidence="11">Imidazole acetol-phosphate transaminase</fullName>
    </alternativeName>
</protein>
<dbReference type="PROSITE" id="PS00599">
    <property type="entry name" value="AA_TRANSFER_CLASS_2"/>
    <property type="match status" value="1"/>
</dbReference>
<evidence type="ECO:0000256" key="3">
    <source>
        <dbReference type="ARBA" id="ARBA00007970"/>
    </source>
</evidence>
<name>A0A3A3G4Y7_9BURK</name>
<feature type="modified residue" description="N6-(pyridoxal phosphate)lysine" evidence="11">
    <location>
        <position position="210"/>
    </location>
</feature>
<evidence type="ECO:0000256" key="6">
    <source>
        <dbReference type="ARBA" id="ARBA00022605"/>
    </source>
</evidence>
<evidence type="ECO:0000256" key="2">
    <source>
        <dbReference type="ARBA" id="ARBA00005011"/>
    </source>
</evidence>
<dbReference type="HAMAP" id="MF_01023">
    <property type="entry name" value="HisC_aminotrans_2"/>
    <property type="match status" value="1"/>
</dbReference>
<comment type="subunit">
    <text evidence="4 11">Homodimer.</text>
</comment>
<organism evidence="13 14">
    <name type="scientific">Noviherbaspirillum sedimenti</name>
    <dbReference type="NCBI Taxonomy" id="2320865"/>
    <lineage>
        <taxon>Bacteria</taxon>
        <taxon>Pseudomonadati</taxon>
        <taxon>Pseudomonadota</taxon>
        <taxon>Betaproteobacteria</taxon>
        <taxon>Burkholderiales</taxon>
        <taxon>Oxalobacteraceae</taxon>
        <taxon>Noviherbaspirillum</taxon>
    </lineage>
</organism>
<dbReference type="UniPathway" id="UPA00031">
    <property type="reaction ID" value="UER00012"/>
</dbReference>
<evidence type="ECO:0000256" key="10">
    <source>
        <dbReference type="ARBA" id="ARBA00047481"/>
    </source>
</evidence>
<evidence type="ECO:0000313" key="14">
    <source>
        <dbReference type="Proteomes" id="UP000266327"/>
    </source>
</evidence>
<evidence type="ECO:0000256" key="8">
    <source>
        <dbReference type="ARBA" id="ARBA00022898"/>
    </source>
</evidence>
<dbReference type="InterPro" id="IPR015421">
    <property type="entry name" value="PyrdxlP-dep_Trfase_major"/>
</dbReference>
<dbReference type="PANTHER" id="PTHR42885">
    <property type="entry name" value="HISTIDINOL-PHOSPHATE AMINOTRANSFERASE-RELATED"/>
    <property type="match status" value="1"/>
</dbReference>
<comment type="caution">
    <text evidence="13">The sequence shown here is derived from an EMBL/GenBank/DDBJ whole genome shotgun (WGS) entry which is preliminary data.</text>
</comment>
<evidence type="ECO:0000256" key="7">
    <source>
        <dbReference type="ARBA" id="ARBA00022679"/>
    </source>
</evidence>
<evidence type="ECO:0000256" key="11">
    <source>
        <dbReference type="HAMAP-Rule" id="MF_01023"/>
    </source>
</evidence>
<dbReference type="InterPro" id="IPR004839">
    <property type="entry name" value="Aminotransferase_I/II_large"/>
</dbReference>
<evidence type="ECO:0000259" key="12">
    <source>
        <dbReference type="Pfam" id="PF00155"/>
    </source>
</evidence>
<dbReference type="Pfam" id="PF00155">
    <property type="entry name" value="Aminotran_1_2"/>
    <property type="match status" value="1"/>
</dbReference>
<evidence type="ECO:0000256" key="4">
    <source>
        <dbReference type="ARBA" id="ARBA00011738"/>
    </source>
</evidence>
<feature type="domain" description="Aminotransferase class I/classII large" evidence="12">
    <location>
        <begin position="25"/>
        <end position="347"/>
    </location>
</feature>
<dbReference type="InterPro" id="IPR005861">
    <property type="entry name" value="HisP_aminotrans"/>
</dbReference>
<dbReference type="SUPFAM" id="SSF53383">
    <property type="entry name" value="PLP-dependent transferases"/>
    <property type="match status" value="1"/>
</dbReference>
<evidence type="ECO:0000256" key="5">
    <source>
        <dbReference type="ARBA" id="ARBA00022576"/>
    </source>
</evidence>
<comment type="catalytic activity">
    <reaction evidence="10 11">
        <text>L-histidinol phosphate + 2-oxoglutarate = 3-(imidazol-4-yl)-2-oxopropyl phosphate + L-glutamate</text>
        <dbReference type="Rhea" id="RHEA:23744"/>
        <dbReference type="ChEBI" id="CHEBI:16810"/>
        <dbReference type="ChEBI" id="CHEBI:29985"/>
        <dbReference type="ChEBI" id="CHEBI:57766"/>
        <dbReference type="ChEBI" id="CHEBI:57980"/>
        <dbReference type="EC" id="2.6.1.9"/>
    </reaction>
</comment>
<dbReference type="InterPro" id="IPR001917">
    <property type="entry name" value="Aminotrans_II_pyridoxalP_BS"/>
</dbReference>
<evidence type="ECO:0000256" key="1">
    <source>
        <dbReference type="ARBA" id="ARBA00001933"/>
    </source>
</evidence>
<comment type="cofactor">
    <cofactor evidence="1 11">
        <name>pyridoxal 5'-phosphate</name>
        <dbReference type="ChEBI" id="CHEBI:597326"/>
    </cofactor>
</comment>
<keyword evidence="14" id="KW-1185">Reference proteome</keyword>
<dbReference type="CDD" id="cd00609">
    <property type="entry name" value="AAT_like"/>
    <property type="match status" value="1"/>
</dbReference>
<accession>A0A3A3G4Y7</accession>